<comment type="caution">
    <text evidence="1">The sequence shown here is derived from an EMBL/GenBank/DDBJ whole genome shotgun (WGS) entry which is preliminary data.</text>
</comment>
<evidence type="ECO:0000313" key="2">
    <source>
        <dbReference type="Proteomes" id="UP000282196"/>
    </source>
</evidence>
<accession>A0A388TL61</accession>
<evidence type="ECO:0000313" key="1">
    <source>
        <dbReference type="EMBL" id="GBR77581.1"/>
    </source>
</evidence>
<dbReference type="GO" id="GO:0005975">
    <property type="term" value="P:carbohydrate metabolic process"/>
    <property type="evidence" value="ECO:0007669"/>
    <property type="project" value="InterPro"/>
</dbReference>
<dbReference type="SUPFAM" id="SSF48208">
    <property type="entry name" value="Six-hairpin glycosidases"/>
    <property type="match status" value="1"/>
</dbReference>
<protein>
    <submittedName>
        <fullName evidence="1">Uncharacterized protein</fullName>
    </submittedName>
</protein>
<sequence length="1745" mass="198419">MNNLLPKQIGGWRPPLRRFANTVLLTAGLFTVAALGGCANPTVEKQKKDMQFQTGLSVNSIENQRNQDFYINIGHENDSNIVQTILGTVIYDDFLQPSSNFQRTVRGLLAFHNNLLADDSYYNGLKREGVNAAGQDVMFIRQDGNKIVSESVYGLLSAAKMPYFGVTVEESQDEFNRLRHGFRMQIELGNLDKTNPESKDNFMAWATLVATGKELETLEKVWTEKYPKAGKLPKLPLGLKKIQNSDGTFETTDIYLTLDPFENGPGNSAADAESDYVMSLLEAMDNVKRGIWTDNPADSYQQEFLDLIDPLADEYQLINGKYIITPSEDYTVDYTDLSYLSPETCYAIANKLEEIDKADPRIAAWRQRGDNSLEIIIACLEQNDGRLFERIVVDVDKAGNITVKPYTADKNYTQNPYAYIRVPERLAAGLCYRPDLIAAKRPVLEKLLAHSQDQYLVTQQLDAAMYLPLAVVLGNKAKAESLARIVFSGLSEHGISQERHQYYENMLIAKVLTSLIFPYNPQAELRSSFSASHGDSRLSTGFDLEADKNMKISIDPLRTYEIPVAKYSSPFYRQYGRFAFVINNSPTRAVDGVEFSELMASSQKLVNSEGTSYELLNAYADYENPERTYKLMLAAGTIDKSIPHDTAVQEIRAAAKVRIESLINGVIYLLNMNYIDTDTALKQLPWAVALDKRGLSIIQVPGINNFGSSSAADADTILLASLIKIRAAGLGTQELDNVIFQVADNFVQHVIAEYHDPSGNLRLLMTAGALIEVGEENGQKIYRVNTTYYMDALLQILEEYFTSPEGSKLADGSINYGENFKKLRADMDYLWTKVLTNPAVGGTAFGQDFPDTVYLRTLPNGGLEVMRPVPKDPAHPEKDPYYMKYRPRVDREASWRFIWSGKDVPDPQNPRVGYFAAGLQTEIDRVAKIVAEGKGDPLYYPWYVGAIRDKLDFSTGDTVKKDSEKVDFSHVETRFRVDHTVANATFLALNLDPLDKSEAIIWPGRYMSASGLYNHVFPLKEYKKADDEPKTHYSYHYTVKKGYSYIETIGQLRTKRLLTSDLGRNRYVLSINEALSDIFQLRQDFDHIDEAVYKLKEIITVAAELEMPDTFLPVSPSFFTDVRTQQGINKYLNLDITHAYLVKTYIETLSMRGYDNESILRDINGLLAIILRNSANDKSVSVYEHPVVRELYFNKLLMWNNLSAYERSTLDKLKVVNGQTIVDFYGFSYHPTDEEKALAKDGGPTTMGIYEHLKNPRTDQRQVRRVVGYWDGIPIDTRLLQIADLEKRPPEYYREPHISDSMDSLSDLLAWESSVGEVQRIVAACQHDEKQLYNALDKHLENLTKYKDDSKNARYVPMALVAIFFLDNPLINGETKRPDDPISADIKLKLAQKYLQVIDRSADSGRVLDQKFSILNVGSDWLNKFGTAYRNYYPMIYSAVELQAYKEVDNNTVDMIAEYNKEYMPGDNSQREALRAYAAKTTYDITKMLEIMRVVKRLPLMPANIELPQLSAADQAMVDLLSSRFYDDLYFDRHSKEYINMLCGLAENLLWPGLNLENLLRLMDARPYFKDTISQNDQNLYKQLRPLARALLDEYMVADNNWPQNLRFVSVLLRVYTQDWFDIRFLSTSETTTVIDKFKGFFQSLDLNWDDRDSTKGILEALWTLEKKAWQIGDTQSYATFRSVEAFVLSNYPWAGTYTDMITGAKLPRQNSASVIDRILNDPQVSTYDYTLKSISDMKILRNLQ</sequence>
<dbReference type="Gene3D" id="1.50.10.10">
    <property type="match status" value="1"/>
</dbReference>
<name>A0A388TL61_9BACT</name>
<dbReference type="Proteomes" id="UP000282196">
    <property type="component" value="Unassembled WGS sequence"/>
</dbReference>
<gene>
    <name evidence="1" type="ORF">RDn1_240</name>
</gene>
<dbReference type="EMBL" id="BGZP01000005">
    <property type="protein sequence ID" value="GBR77581.1"/>
    <property type="molecule type" value="Genomic_DNA"/>
</dbReference>
<reference evidence="1 2" key="1">
    <citation type="journal article" date="2019" name="ISME J.">
        <title>Genome analyses of uncultured TG2/ZB3 bacteria in 'Margulisbacteria' specifically attached to ectosymbiotic spirochetes of protists in the termite gut.</title>
        <authorList>
            <person name="Utami Y.D."/>
            <person name="Kuwahara H."/>
            <person name="Igai K."/>
            <person name="Murakami T."/>
            <person name="Sugaya K."/>
            <person name="Morikawa T."/>
            <person name="Nagura Y."/>
            <person name="Yuki M."/>
            <person name="Deevong P."/>
            <person name="Inoue T."/>
            <person name="Kihara K."/>
            <person name="Lo N."/>
            <person name="Yamada A."/>
            <person name="Ohkuma M."/>
            <person name="Hongoh Y."/>
        </authorList>
    </citation>
    <scope>NUCLEOTIDE SEQUENCE [LARGE SCALE GENOMIC DNA]</scope>
    <source>
        <strain evidence="1">RsDinE6-01</strain>
    </source>
</reference>
<dbReference type="InterPro" id="IPR008928">
    <property type="entry name" value="6-hairpin_glycosidase_sf"/>
</dbReference>
<dbReference type="InterPro" id="IPR012341">
    <property type="entry name" value="6hp_glycosidase-like_sf"/>
</dbReference>
<proteinExistence type="predicted"/>
<organism evidence="1 2">
    <name type="scientific">Candidatus Termititenax dinenymphae</name>
    <dbReference type="NCBI Taxonomy" id="2218523"/>
    <lineage>
        <taxon>Bacteria</taxon>
        <taxon>Bacillati</taxon>
        <taxon>Candidatus Margulisiibacteriota</taxon>
        <taxon>Candidatus Termititenacia</taxon>
        <taxon>Candidatus Termititenacales</taxon>
        <taxon>Candidatus Termititenacaceae</taxon>
        <taxon>Candidatus Termititenax</taxon>
    </lineage>
</organism>
<keyword evidence="2" id="KW-1185">Reference proteome</keyword>